<keyword evidence="7" id="KW-0472">Membrane</keyword>
<accession>A0A1U9MIK1</accession>
<evidence type="ECO:0000256" key="8">
    <source>
        <dbReference type="SAM" id="SignalP"/>
    </source>
</evidence>
<keyword evidence="7" id="KW-0812">Transmembrane</keyword>
<dbReference type="Pfam" id="PF07886">
    <property type="entry name" value="BA14K"/>
    <property type="match status" value="1"/>
</dbReference>
<proteinExistence type="inferred from homology"/>
<organism evidence="9 10">
    <name type="scientific">Bartonella choladocola</name>
    <dbReference type="NCBI Taxonomy" id="2750995"/>
    <lineage>
        <taxon>Bacteria</taxon>
        <taxon>Pseudomonadati</taxon>
        <taxon>Pseudomonadota</taxon>
        <taxon>Alphaproteobacteria</taxon>
        <taxon>Hyphomicrobiales</taxon>
        <taxon>Bartonellaceae</taxon>
        <taxon>Bartonella</taxon>
    </lineage>
</organism>
<evidence type="ECO:0000313" key="10">
    <source>
        <dbReference type="Proteomes" id="UP000189632"/>
    </source>
</evidence>
<keyword evidence="8" id="KW-0732">Signal</keyword>
<evidence type="ECO:0000256" key="4">
    <source>
        <dbReference type="ARBA" id="ARBA00022475"/>
    </source>
</evidence>
<evidence type="ECO:0000313" key="9">
    <source>
        <dbReference type="EMBL" id="AQT47734.1"/>
    </source>
</evidence>
<keyword evidence="7" id="KW-1133">Transmembrane helix</keyword>
<evidence type="ECO:0000256" key="2">
    <source>
        <dbReference type="ARBA" id="ARBA00010270"/>
    </source>
</evidence>
<keyword evidence="5" id="KW-0430">Lectin</keyword>
<dbReference type="AlphaFoldDB" id="A0A1U9MIK1"/>
<keyword evidence="10" id="KW-1185">Reference proteome</keyword>
<dbReference type="KEGG" id="bapi:BBC0122_016320"/>
<name>A0A1U9MIK1_9HYPH</name>
<dbReference type="STRING" id="1686310.BBC0244_016250"/>
<evidence type="ECO:0000256" key="3">
    <source>
        <dbReference type="ARBA" id="ARBA00020552"/>
    </source>
</evidence>
<dbReference type="Proteomes" id="UP000189632">
    <property type="component" value="Chromosome"/>
</dbReference>
<comment type="subcellular location">
    <subcellularLocation>
        <location evidence="1">Membrane</location>
        <topology evidence="1">Single-pass membrane protein</topology>
    </subcellularLocation>
</comment>
<protein>
    <recommendedName>
        <fullName evidence="3">Lectin-like protein BA14k</fullName>
    </recommendedName>
</protein>
<comment type="function">
    <text evidence="6">Has immunoglobulin-binding and hemagglutination properties, and can bind to mannose. Essential for virulence. May be involved in LPS biosynthesis or polysaccharide transport.</text>
</comment>
<comment type="similarity">
    <text evidence="2">Belongs to the BA14k family.</text>
</comment>
<dbReference type="OrthoDB" id="7889197at2"/>
<dbReference type="EMBL" id="CP015625">
    <property type="protein sequence ID" value="AQT47734.1"/>
    <property type="molecule type" value="Genomic_DNA"/>
</dbReference>
<evidence type="ECO:0000256" key="7">
    <source>
        <dbReference type="SAM" id="Phobius"/>
    </source>
</evidence>
<dbReference type="InterPro" id="IPR012413">
    <property type="entry name" value="BA14K"/>
</dbReference>
<evidence type="ECO:0000256" key="6">
    <source>
        <dbReference type="ARBA" id="ARBA00025321"/>
    </source>
</evidence>
<dbReference type="GO" id="GO:0016020">
    <property type="term" value="C:membrane"/>
    <property type="evidence" value="ECO:0007669"/>
    <property type="project" value="UniProtKB-SubCell"/>
</dbReference>
<feature type="signal peptide" evidence="8">
    <location>
        <begin position="1"/>
        <end position="25"/>
    </location>
</feature>
<keyword evidence="4" id="KW-1003">Cell membrane</keyword>
<dbReference type="GO" id="GO:0030246">
    <property type="term" value="F:carbohydrate binding"/>
    <property type="evidence" value="ECO:0007669"/>
    <property type="project" value="UniProtKB-KW"/>
</dbReference>
<evidence type="ECO:0000256" key="1">
    <source>
        <dbReference type="ARBA" id="ARBA00004167"/>
    </source>
</evidence>
<sequence length="157" mass="17310">MKNFAKLAIVSAVSAVMVVAPLAAASAHDHYWRGPGYWDGPRYWDHHHHHHDHGDAVAAGVVGLAAGALIGSALSQPSEPRVIYQAPPPPPAYYPPAPRYYQPARPYYPPAPTAYKPVYQPWSAGWRNYCASKYRSFNPRTGTYRGVDGLNHFCNAN</sequence>
<feature type="chain" id="PRO_5012798457" description="Lectin-like protein BA14k" evidence="8">
    <location>
        <begin position="26"/>
        <end position="157"/>
    </location>
</feature>
<evidence type="ECO:0000256" key="5">
    <source>
        <dbReference type="ARBA" id="ARBA00022734"/>
    </source>
</evidence>
<dbReference type="RefSeq" id="WP_077992965.1">
    <property type="nucleotide sequence ID" value="NZ_CAXUOT020000003.1"/>
</dbReference>
<reference evidence="9 10" key="1">
    <citation type="submission" date="2016-11" db="EMBL/GenBank/DDBJ databases">
        <title>Comparative genomics of Bartonella apis.</title>
        <authorList>
            <person name="Engel P."/>
        </authorList>
    </citation>
    <scope>NUCLEOTIDE SEQUENCE [LARGE SCALE GENOMIC DNA]</scope>
    <source>
        <strain evidence="9 10">BBC0122</strain>
    </source>
</reference>
<feature type="transmembrane region" description="Helical" evidence="7">
    <location>
        <begin position="56"/>
        <end position="74"/>
    </location>
</feature>
<gene>
    <name evidence="9" type="ORF">BBC0122_016320</name>
</gene>